<comment type="caution">
    <text evidence="1">The sequence shown here is derived from an EMBL/GenBank/DDBJ whole genome shotgun (WGS) entry which is preliminary data.</text>
</comment>
<sequence>MDRDVINQAIEFFVDPSMRRYPGYVKDYWLELRLCLDKKPNQRKRAKILGQIGTPTGLKASISDFAASSQADWLLAMAYKVSHDAKKENHSPAKIEVAYAFKNFLLNVLILLFAERHKVTSCEGVTFAGQSTLFLRKDKDNQLNLDLRFLVGYSYSRDAGSQIYRQPTAPQNAIGFHLPTGQTVAEVKAIVKKIISGS</sequence>
<gene>
    <name evidence="1" type="ORF">A3H70_03395</name>
</gene>
<dbReference type="EMBL" id="MHKO01000025">
    <property type="protein sequence ID" value="OGY92259.1"/>
    <property type="molecule type" value="Genomic_DNA"/>
</dbReference>
<dbReference type="AlphaFoldDB" id="A0A1G2BUJ9"/>
<proteinExistence type="predicted"/>
<accession>A0A1G2BUJ9</accession>
<name>A0A1G2BUJ9_9BACT</name>
<dbReference type="Proteomes" id="UP000178109">
    <property type="component" value="Unassembled WGS sequence"/>
</dbReference>
<evidence type="ECO:0000313" key="2">
    <source>
        <dbReference type="Proteomes" id="UP000178109"/>
    </source>
</evidence>
<protein>
    <submittedName>
        <fullName evidence="1">Uncharacterized protein</fullName>
    </submittedName>
</protein>
<evidence type="ECO:0000313" key="1">
    <source>
        <dbReference type="EMBL" id="OGY92259.1"/>
    </source>
</evidence>
<reference evidence="1 2" key="1">
    <citation type="journal article" date="2016" name="Nat. Commun.">
        <title>Thousands of microbial genomes shed light on interconnected biogeochemical processes in an aquifer system.</title>
        <authorList>
            <person name="Anantharaman K."/>
            <person name="Brown C.T."/>
            <person name="Hug L.A."/>
            <person name="Sharon I."/>
            <person name="Castelle C.J."/>
            <person name="Probst A.J."/>
            <person name="Thomas B.C."/>
            <person name="Singh A."/>
            <person name="Wilkins M.J."/>
            <person name="Karaoz U."/>
            <person name="Brodie E.L."/>
            <person name="Williams K.H."/>
            <person name="Hubbard S.S."/>
            <person name="Banfield J.F."/>
        </authorList>
    </citation>
    <scope>NUCLEOTIDE SEQUENCE [LARGE SCALE GENOMIC DNA]</scope>
</reference>
<organism evidence="1 2">
    <name type="scientific">Candidatus Komeilibacteria bacterium RIFCSPLOWO2_02_FULL_48_11</name>
    <dbReference type="NCBI Taxonomy" id="1798553"/>
    <lineage>
        <taxon>Bacteria</taxon>
        <taxon>Candidatus Komeiliibacteriota</taxon>
    </lineage>
</organism>